<evidence type="ECO:0000256" key="4">
    <source>
        <dbReference type="PROSITE-ProRule" id="PRU00023"/>
    </source>
</evidence>
<dbReference type="Proteomes" id="UP000011083">
    <property type="component" value="Unassembled WGS sequence"/>
</dbReference>
<dbReference type="SMART" id="SM00369">
    <property type="entry name" value="LRR_TYP"/>
    <property type="match status" value="2"/>
</dbReference>
<evidence type="ECO:0000256" key="3">
    <source>
        <dbReference type="ARBA" id="ARBA00023043"/>
    </source>
</evidence>
<keyword evidence="5" id="KW-0175">Coiled coil</keyword>
<reference evidence="7 8" key="1">
    <citation type="journal article" date="2013" name="Genome Biol.">
        <title>Genome of Acanthamoeba castellanii highlights extensive lateral gene transfer and early evolution of tyrosine kinase signaling.</title>
        <authorList>
            <person name="Clarke M."/>
            <person name="Lohan A.J."/>
            <person name="Liu B."/>
            <person name="Lagkouvardos I."/>
            <person name="Roy S."/>
            <person name="Zafar N."/>
            <person name="Bertelli C."/>
            <person name="Schilde C."/>
            <person name="Kianianmomeni A."/>
            <person name="Burglin T.R."/>
            <person name="Frech C."/>
            <person name="Turcotte B."/>
            <person name="Kopec K.O."/>
            <person name="Synnott J.M."/>
            <person name="Choo C."/>
            <person name="Paponov I."/>
            <person name="Finkler A."/>
            <person name="Soon Heng Tan C."/>
            <person name="Hutchins A.P."/>
            <person name="Weinmeier T."/>
            <person name="Rattei T."/>
            <person name="Chu J.S."/>
            <person name="Gimenez G."/>
            <person name="Irimia M."/>
            <person name="Rigden D.J."/>
            <person name="Fitzpatrick D.A."/>
            <person name="Lorenzo-Morales J."/>
            <person name="Bateman A."/>
            <person name="Chiu C.H."/>
            <person name="Tang P."/>
            <person name="Hegemann P."/>
            <person name="Fromm H."/>
            <person name="Raoult D."/>
            <person name="Greub G."/>
            <person name="Miranda-Saavedra D."/>
            <person name="Chen N."/>
            <person name="Nash P."/>
            <person name="Ginger M.L."/>
            <person name="Horn M."/>
            <person name="Schaap P."/>
            <person name="Caler L."/>
            <person name="Loftus B."/>
        </authorList>
    </citation>
    <scope>NUCLEOTIDE SEQUENCE [LARGE SCALE GENOMIC DNA]</scope>
    <source>
        <strain evidence="7 8">Neff</strain>
    </source>
</reference>
<dbReference type="KEGG" id="acan:ACA1_117100"/>
<dbReference type="RefSeq" id="XP_004342347.1">
    <property type="nucleotide sequence ID" value="XM_004342298.1"/>
</dbReference>
<dbReference type="SMART" id="SM00248">
    <property type="entry name" value="ANK"/>
    <property type="match status" value="4"/>
</dbReference>
<keyword evidence="3 4" id="KW-0040">ANK repeat</keyword>
<dbReference type="InterPro" id="IPR001611">
    <property type="entry name" value="Leu-rich_rpt"/>
</dbReference>
<dbReference type="GeneID" id="14921084"/>
<accession>L8H4U2</accession>
<protein>
    <submittedName>
        <fullName evidence="7">Ankyrin repeat containing protein</fullName>
    </submittedName>
</protein>
<keyword evidence="1" id="KW-0433">Leucine-rich repeat</keyword>
<dbReference type="SUPFAM" id="SSF52058">
    <property type="entry name" value="L domain-like"/>
    <property type="match status" value="1"/>
</dbReference>
<dbReference type="Gene3D" id="3.80.10.10">
    <property type="entry name" value="Ribonuclease Inhibitor"/>
    <property type="match status" value="1"/>
</dbReference>
<dbReference type="Pfam" id="PF13855">
    <property type="entry name" value="LRR_8"/>
    <property type="match status" value="1"/>
</dbReference>
<dbReference type="Gene3D" id="1.25.40.20">
    <property type="entry name" value="Ankyrin repeat-containing domain"/>
    <property type="match status" value="3"/>
</dbReference>
<dbReference type="VEuPathDB" id="AmoebaDB:ACA1_117100"/>
<dbReference type="PROSITE" id="PS50297">
    <property type="entry name" value="ANK_REP_REGION"/>
    <property type="match status" value="3"/>
</dbReference>
<evidence type="ECO:0000313" key="7">
    <source>
        <dbReference type="EMBL" id="ELR20237.1"/>
    </source>
</evidence>
<feature type="region of interest" description="Disordered" evidence="6">
    <location>
        <begin position="446"/>
        <end position="503"/>
    </location>
</feature>
<dbReference type="InterPro" id="IPR036770">
    <property type="entry name" value="Ankyrin_rpt-contain_sf"/>
</dbReference>
<feature type="repeat" description="ANK" evidence="4">
    <location>
        <begin position="185"/>
        <end position="217"/>
    </location>
</feature>
<evidence type="ECO:0000256" key="6">
    <source>
        <dbReference type="SAM" id="MobiDB-lite"/>
    </source>
</evidence>
<evidence type="ECO:0000256" key="2">
    <source>
        <dbReference type="ARBA" id="ARBA00022737"/>
    </source>
</evidence>
<dbReference type="PANTHER" id="PTHR24198:SF165">
    <property type="entry name" value="ANKYRIN REPEAT-CONTAINING PROTEIN-RELATED"/>
    <property type="match status" value="1"/>
</dbReference>
<dbReference type="SUPFAM" id="SSF48403">
    <property type="entry name" value="Ankyrin repeat"/>
    <property type="match status" value="1"/>
</dbReference>
<dbReference type="InterPro" id="IPR032675">
    <property type="entry name" value="LRR_dom_sf"/>
</dbReference>
<feature type="repeat" description="ANK" evidence="4">
    <location>
        <begin position="54"/>
        <end position="87"/>
    </location>
</feature>
<dbReference type="EMBL" id="KB007926">
    <property type="protein sequence ID" value="ELR20237.1"/>
    <property type="molecule type" value="Genomic_DNA"/>
</dbReference>
<dbReference type="InterPro" id="IPR003591">
    <property type="entry name" value="Leu-rich_rpt_typical-subtyp"/>
</dbReference>
<keyword evidence="8" id="KW-1185">Reference proteome</keyword>
<evidence type="ECO:0000313" key="8">
    <source>
        <dbReference type="Proteomes" id="UP000011083"/>
    </source>
</evidence>
<evidence type="ECO:0000256" key="1">
    <source>
        <dbReference type="ARBA" id="ARBA00022614"/>
    </source>
</evidence>
<organism evidence="7 8">
    <name type="scientific">Acanthamoeba castellanii (strain ATCC 30010 / Neff)</name>
    <dbReference type="NCBI Taxonomy" id="1257118"/>
    <lineage>
        <taxon>Eukaryota</taxon>
        <taxon>Amoebozoa</taxon>
        <taxon>Discosea</taxon>
        <taxon>Longamoebia</taxon>
        <taxon>Centramoebida</taxon>
        <taxon>Acanthamoebidae</taxon>
        <taxon>Acanthamoeba</taxon>
    </lineage>
</organism>
<feature type="compositionally biased region" description="Basic and acidic residues" evidence="6">
    <location>
        <begin position="446"/>
        <end position="472"/>
    </location>
</feature>
<proteinExistence type="predicted"/>
<dbReference type="InterPro" id="IPR002110">
    <property type="entry name" value="Ankyrin_rpt"/>
</dbReference>
<gene>
    <name evidence="7" type="ORF">ACA1_117100</name>
</gene>
<dbReference type="OrthoDB" id="194358at2759"/>
<dbReference type="PANTHER" id="PTHR24198">
    <property type="entry name" value="ANKYRIN REPEAT AND PROTEIN KINASE DOMAIN-CONTAINING PROTEIN"/>
    <property type="match status" value="1"/>
</dbReference>
<name>L8H4U2_ACACF</name>
<keyword evidence="2" id="KW-0677">Repeat</keyword>
<dbReference type="PROSITE" id="PS50088">
    <property type="entry name" value="ANK_REPEAT"/>
    <property type="match status" value="3"/>
</dbReference>
<dbReference type="STRING" id="1257118.L8H4U2"/>
<dbReference type="AlphaFoldDB" id="L8H4U2"/>
<evidence type="ECO:0000256" key="5">
    <source>
        <dbReference type="SAM" id="Coils"/>
    </source>
</evidence>
<feature type="repeat" description="ANK" evidence="4">
    <location>
        <begin position="152"/>
        <end position="184"/>
    </location>
</feature>
<sequence length="560" mass="61251">MSIGLLPPKRAQSAKVASPAPAPVLLLARSGDVEELKQFLANSDDDCIRGVDKHGQSLLHLAVEEGHTDMCLYLIEKKKLDVNFRDRNGWTPLHVVCGRCDVTLKTVEGATVLHYFVRKEPQKGRVWGQDSYFVLIKKIVDGGCNPDAQNVNGETAIHAAASAGKTSVVVYLSRLNVDLNTVNKYGETCLHLAARRGDAEMVACLLSLGVDANVEGDNGTALQVADKAGFENVSKILTETAPMSLSNQGDNISHALERARETGKLDLSNLGLPGIPPEIFELTNLVELDLSHNSIVTVPPAIRQLTALKSLRLEDNRLTQLPREMGEMGWLEELTLSLNSDLEPGLKRKMREGVPALLDHLRSTSGGFKTTRASMLSMSKRGSVGEQSLDLKLETPAEERLIRALEERERTLAKKERKLNETIALIQEKNESTRVMLAEIKEREEAVEAREKGLRAAGGERRTRTHSADPPRPRKHLPLARSDNTLDLDSAPEPPPTGVETTKIGKANGVKVSVGSTLSGVDVELHLSTRQQSLTLTLAQWHGVVQLIASRDRSNSGKRE</sequence>
<dbReference type="Pfam" id="PF12796">
    <property type="entry name" value="Ank_2"/>
    <property type="match status" value="2"/>
</dbReference>
<feature type="coiled-coil region" evidence="5">
    <location>
        <begin position="398"/>
        <end position="432"/>
    </location>
</feature>
<dbReference type="PROSITE" id="PS51450">
    <property type="entry name" value="LRR"/>
    <property type="match status" value="1"/>
</dbReference>